<name>C0CJG2_BLAHS</name>
<dbReference type="InterPro" id="IPR006037">
    <property type="entry name" value="RCK_C"/>
</dbReference>
<sequence length="216" mass="23599">MKKRSYAVIGLGKFGYTVALTLAEANCDVMVVDKDPEIVQEMSDRVAYAVCADVTENGVMESLGVGNTDVAVIGIAESMEASITAVIHAKDAGVPYVLAKAMNPLHGRILTRIGADEVIYPEKAMGMRVAKNLISGGFVDLFEISDSFSIVETKVPEEWIGKTLIELNLRERLNLNVIGIKKEEKVTVNIDPSEMLQRNEILIVIGENEDLSRICE</sequence>
<feature type="domain" description="RCK C-terminal" evidence="2">
    <location>
        <begin position="137"/>
        <end position="216"/>
    </location>
</feature>
<dbReference type="Pfam" id="PF02254">
    <property type="entry name" value="TrkA_N"/>
    <property type="match status" value="1"/>
</dbReference>
<dbReference type="PROSITE" id="PS51201">
    <property type="entry name" value="RCK_N"/>
    <property type="match status" value="1"/>
</dbReference>
<dbReference type="Gene3D" id="3.30.70.1450">
    <property type="entry name" value="Regulator of K+ conductance, C-terminal domain"/>
    <property type="match status" value="1"/>
</dbReference>
<evidence type="ECO:0000313" key="3">
    <source>
        <dbReference type="EMBL" id="EEG50072.1"/>
    </source>
</evidence>
<dbReference type="Gene3D" id="3.40.50.720">
    <property type="entry name" value="NAD(P)-binding Rossmann-like Domain"/>
    <property type="match status" value="1"/>
</dbReference>
<dbReference type="PROSITE" id="PS51202">
    <property type="entry name" value="RCK_C"/>
    <property type="match status" value="1"/>
</dbReference>
<dbReference type="eggNOG" id="COG0569">
    <property type="taxonomic scope" value="Bacteria"/>
</dbReference>
<dbReference type="Proteomes" id="UP000003100">
    <property type="component" value="Unassembled WGS sequence"/>
</dbReference>
<dbReference type="InterPro" id="IPR003148">
    <property type="entry name" value="RCK_N"/>
</dbReference>
<dbReference type="GO" id="GO:0006813">
    <property type="term" value="P:potassium ion transport"/>
    <property type="evidence" value="ECO:0007669"/>
    <property type="project" value="InterPro"/>
</dbReference>
<feature type="domain" description="RCK N-terminal" evidence="1">
    <location>
        <begin position="3"/>
        <end position="120"/>
    </location>
</feature>
<dbReference type="InterPro" id="IPR036291">
    <property type="entry name" value="NAD(P)-bd_dom_sf"/>
</dbReference>
<dbReference type="RefSeq" id="WP_005946655.1">
    <property type="nucleotide sequence ID" value="NZ_CP136423.1"/>
</dbReference>
<organism evidence="3 4">
    <name type="scientific">Blautia hydrogenotrophica (strain DSM 10507 / JCM 14656 / S5a33)</name>
    <name type="common">Ruminococcus hydrogenotrophicus</name>
    <dbReference type="NCBI Taxonomy" id="476272"/>
    <lineage>
        <taxon>Bacteria</taxon>
        <taxon>Bacillati</taxon>
        <taxon>Bacillota</taxon>
        <taxon>Clostridia</taxon>
        <taxon>Lachnospirales</taxon>
        <taxon>Lachnospiraceae</taxon>
        <taxon>Blautia</taxon>
    </lineage>
</organism>
<dbReference type="AlphaFoldDB" id="C0CJG2"/>
<dbReference type="SUPFAM" id="SSF116726">
    <property type="entry name" value="TrkA C-terminal domain-like"/>
    <property type="match status" value="1"/>
</dbReference>
<gene>
    <name evidence="3" type="ORF">RUMHYD_00960</name>
</gene>
<dbReference type="InterPro" id="IPR036721">
    <property type="entry name" value="RCK_C_sf"/>
</dbReference>
<evidence type="ECO:0008006" key="5">
    <source>
        <dbReference type="Google" id="ProtNLM"/>
    </source>
</evidence>
<dbReference type="PANTHER" id="PTHR43833">
    <property type="entry name" value="POTASSIUM CHANNEL PROTEIN 2-RELATED-RELATED"/>
    <property type="match status" value="1"/>
</dbReference>
<dbReference type="InterPro" id="IPR050721">
    <property type="entry name" value="Trk_Ktr_HKT_K-transport"/>
</dbReference>
<dbReference type="GO" id="GO:0008324">
    <property type="term" value="F:monoatomic cation transmembrane transporter activity"/>
    <property type="evidence" value="ECO:0007669"/>
    <property type="project" value="InterPro"/>
</dbReference>
<reference evidence="3 4" key="2">
    <citation type="submission" date="2009-02" db="EMBL/GenBank/DDBJ databases">
        <title>Draft genome sequence of Blautia hydrogenotrophica DSM 10507 (Ruminococcus hydrogenotrophicus DSM 10507).</title>
        <authorList>
            <person name="Sudarsanam P."/>
            <person name="Ley R."/>
            <person name="Guruge J."/>
            <person name="Turnbaugh P.J."/>
            <person name="Mahowald M."/>
            <person name="Liep D."/>
            <person name="Gordon J."/>
        </authorList>
    </citation>
    <scope>NUCLEOTIDE SEQUENCE [LARGE SCALE GENOMIC DNA]</scope>
    <source>
        <strain evidence="4">DSM 10507 / JCM 14656 / S5a33</strain>
    </source>
</reference>
<comment type="caution">
    <text evidence="3">The sequence shown here is derived from an EMBL/GenBank/DDBJ whole genome shotgun (WGS) entry which is preliminary data.</text>
</comment>
<dbReference type="EMBL" id="ACBZ01000043">
    <property type="protein sequence ID" value="EEG50072.1"/>
    <property type="molecule type" value="Genomic_DNA"/>
</dbReference>
<reference evidence="3 4" key="1">
    <citation type="submission" date="2009-01" db="EMBL/GenBank/DDBJ databases">
        <authorList>
            <person name="Fulton L."/>
            <person name="Clifton S."/>
            <person name="Fulton B."/>
            <person name="Xu J."/>
            <person name="Minx P."/>
            <person name="Pepin K.H."/>
            <person name="Johnson M."/>
            <person name="Bhonagiri V."/>
            <person name="Nash W.E."/>
            <person name="Mardis E.R."/>
            <person name="Wilson R.K."/>
        </authorList>
    </citation>
    <scope>NUCLEOTIDE SEQUENCE [LARGE SCALE GENOMIC DNA]</scope>
    <source>
        <strain evidence="4">DSM 10507 / JCM 14656 / S5a33</strain>
    </source>
</reference>
<dbReference type="GeneID" id="86820108"/>
<protein>
    <recommendedName>
        <fullName evidence="5">Ktr system potassium uptake protein A</fullName>
    </recommendedName>
</protein>
<proteinExistence type="predicted"/>
<dbReference type="HOGENOM" id="CLU_046525_3_2_9"/>
<evidence type="ECO:0000313" key="4">
    <source>
        <dbReference type="Proteomes" id="UP000003100"/>
    </source>
</evidence>
<accession>C0CJG2</accession>
<evidence type="ECO:0000259" key="1">
    <source>
        <dbReference type="PROSITE" id="PS51201"/>
    </source>
</evidence>
<dbReference type="Pfam" id="PF02080">
    <property type="entry name" value="TrkA_C"/>
    <property type="match status" value="1"/>
</dbReference>
<evidence type="ECO:0000259" key="2">
    <source>
        <dbReference type="PROSITE" id="PS51202"/>
    </source>
</evidence>
<keyword evidence="4" id="KW-1185">Reference proteome</keyword>
<dbReference type="SUPFAM" id="SSF51735">
    <property type="entry name" value="NAD(P)-binding Rossmann-fold domains"/>
    <property type="match status" value="1"/>
</dbReference>
<dbReference type="PATRIC" id="fig|476272.21.peg.2306"/>
<dbReference type="PANTHER" id="PTHR43833:SF7">
    <property type="entry name" value="KTR SYSTEM POTASSIUM UPTAKE PROTEIN C"/>
    <property type="match status" value="1"/>
</dbReference>